<dbReference type="PANTHER" id="PTHR11474:SF131">
    <property type="entry name" value="TYROSINASE COPPER-BINDING DOMAIN-CONTAINING PROTEIN"/>
    <property type="match status" value="1"/>
</dbReference>
<dbReference type="InterPro" id="IPR050316">
    <property type="entry name" value="Tyrosinase/Hemocyanin"/>
</dbReference>
<accession>A0AA40CI83</accession>
<feature type="chain" id="PRO_5041289997" description="Tyrosinase copper-binding domain-containing protein" evidence="2">
    <location>
        <begin position="21"/>
        <end position="560"/>
    </location>
</feature>
<feature type="signal peptide" evidence="2">
    <location>
        <begin position="1"/>
        <end position="20"/>
    </location>
</feature>
<evidence type="ECO:0000256" key="1">
    <source>
        <dbReference type="ARBA" id="ARBA00022723"/>
    </source>
</evidence>
<comment type="caution">
    <text evidence="5">The sequence shown here is derived from an EMBL/GenBank/DDBJ whole genome shotgun (WGS) entry which is preliminary data.</text>
</comment>
<evidence type="ECO:0000256" key="2">
    <source>
        <dbReference type="SAM" id="SignalP"/>
    </source>
</evidence>
<keyword evidence="2" id="KW-0732">Signal</keyword>
<dbReference type="EMBL" id="JAULSV010000007">
    <property type="protein sequence ID" value="KAK0639801.1"/>
    <property type="molecule type" value="Genomic_DNA"/>
</dbReference>
<evidence type="ECO:0000313" key="5">
    <source>
        <dbReference type="EMBL" id="KAK0639801.1"/>
    </source>
</evidence>
<dbReference type="InterPro" id="IPR002227">
    <property type="entry name" value="Tyrosinase_Cu-bd"/>
</dbReference>
<dbReference type="GO" id="GO:0016491">
    <property type="term" value="F:oxidoreductase activity"/>
    <property type="evidence" value="ECO:0007669"/>
    <property type="project" value="InterPro"/>
</dbReference>
<dbReference type="Pfam" id="PF00264">
    <property type="entry name" value="Tyrosinase"/>
    <property type="match status" value="1"/>
</dbReference>
<dbReference type="AlphaFoldDB" id="A0AA40CI83"/>
<dbReference type="SUPFAM" id="SSF48056">
    <property type="entry name" value="Di-copper centre-containing domain"/>
    <property type="match status" value="1"/>
</dbReference>
<evidence type="ECO:0000259" key="4">
    <source>
        <dbReference type="PROSITE" id="PS00498"/>
    </source>
</evidence>
<keyword evidence="6" id="KW-1185">Reference proteome</keyword>
<dbReference type="PANTHER" id="PTHR11474">
    <property type="entry name" value="TYROSINASE FAMILY MEMBER"/>
    <property type="match status" value="1"/>
</dbReference>
<feature type="domain" description="Tyrosinase copper-binding" evidence="3">
    <location>
        <begin position="106"/>
        <end position="123"/>
    </location>
</feature>
<dbReference type="PROSITE" id="PS00498">
    <property type="entry name" value="TYROSINASE_2"/>
    <property type="match status" value="1"/>
</dbReference>
<reference evidence="5" key="1">
    <citation type="submission" date="2023-06" db="EMBL/GenBank/DDBJ databases">
        <title>Genome-scale phylogeny and comparative genomics of the fungal order Sordariales.</title>
        <authorList>
            <consortium name="Lawrence Berkeley National Laboratory"/>
            <person name="Hensen N."/>
            <person name="Bonometti L."/>
            <person name="Westerberg I."/>
            <person name="Brannstrom I.O."/>
            <person name="Guillou S."/>
            <person name="Cros-Aarteil S."/>
            <person name="Calhoun S."/>
            <person name="Haridas S."/>
            <person name="Kuo A."/>
            <person name="Mondo S."/>
            <person name="Pangilinan J."/>
            <person name="Riley R."/>
            <person name="Labutti K."/>
            <person name="Andreopoulos B."/>
            <person name="Lipzen A."/>
            <person name="Chen C."/>
            <person name="Yanf M."/>
            <person name="Daum C."/>
            <person name="Ng V."/>
            <person name="Clum A."/>
            <person name="Steindorff A."/>
            <person name="Ohm R."/>
            <person name="Martin F."/>
            <person name="Silar P."/>
            <person name="Natvig D."/>
            <person name="Lalanne C."/>
            <person name="Gautier V."/>
            <person name="Ament-Velasquez S.L."/>
            <person name="Kruys A."/>
            <person name="Hutchinson M.I."/>
            <person name="Powell A.J."/>
            <person name="Barry K."/>
            <person name="Miller A.N."/>
            <person name="Grigoriev I.V."/>
            <person name="Debuchy R."/>
            <person name="Gladieux P."/>
            <person name="Thoren M.H."/>
            <person name="Johannesson H."/>
        </authorList>
    </citation>
    <scope>NUCLEOTIDE SEQUENCE</scope>
    <source>
        <strain evidence="5">SMH2532-1</strain>
    </source>
</reference>
<protein>
    <recommendedName>
        <fullName evidence="3 4">Tyrosinase copper-binding domain-containing protein</fullName>
    </recommendedName>
</protein>
<name>A0AA40CI83_9PEZI</name>
<dbReference type="InterPro" id="IPR008922">
    <property type="entry name" value="Di-copper_centre_dom_sf"/>
</dbReference>
<gene>
    <name evidence="5" type="ORF">B0T16DRAFT_337781</name>
</gene>
<evidence type="ECO:0000259" key="3">
    <source>
        <dbReference type="PROSITE" id="PS00497"/>
    </source>
</evidence>
<dbReference type="Proteomes" id="UP001174936">
    <property type="component" value="Unassembled WGS sequence"/>
</dbReference>
<dbReference type="Gene3D" id="1.10.1280.10">
    <property type="entry name" value="Di-copper center containing domain from catechol oxidase"/>
    <property type="match status" value="1"/>
</dbReference>
<proteinExistence type="predicted"/>
<organism evidence="5 6">
    <name type="scientific">Cercophora newfieldiana</name>
    <dbReference type="NCBI Taxonomy" id="92897"/>
    <lineage>
        <taxon>Eukaryota</taxon>
        <taxon>Fungi</taxon>
        <taxon>Dikarya</taxon>
        <taxon>Ascomycota</taxon>
        <taxon>Pezizomycotina</taxon>
        <taxon>Sordariomycetes</taxon>
        <taxon>Sordariomycetidae</taxon>
        <taxon>Sordariales</taxon>
        <taxon>Lasiosphaeriaceae</taxon>
        <taxon>Cercophora</taxon>
    </lineage>
</organism>
<keyword evidence="1" id="KW-0479">Metal-binding</keyword>
<sequence>MWLSTLSAFIALSCLPWTSAQRLTGIQAGVDPVTGERPARLNINDLIKSGPAWDLFIQALAAVQAAPETDWLSWYQIAGIHGIPFEPYNGSELVPGGEPESGYCPHGSITFITWHRPYLALLEQTLHAHAQAIAATYTGSLTSTYKSAAATLRFPYWDWADSSSATAPPITMDPTVTITAPSGPLTVRNPLYSYPFQTFPFTHPHFLDRTLTPYPETKRCINTTTAPDDVINDFPLSNDMLSSSYRTVRKNVYQTFTLATNFVDMASTAGKGGRSFENPHNSIHQSIGGGRIPVMNGHIKPTEWSAFDPIFWLHHANVDRLWALWQAVYPTERMFNGSFTTWPTFGTSGKNVSADTPLRPFVDGEGKAWTSRRVTGTRALGYTYPGLEDWKGSEEEQSQRVRELVNGLYAPVATVTGKRRVRQVEGVRKEYEVRVKVDREDQALALPCSVQVFVGGKLAGELSLLNMPKAGVAFASVSLQEAAEEAGVPLDKTAAEVVDALKGKMRVVVKSDEGVIPPTTLQSLELEIQDRDVTPRTATNEFPSYGPSTSWPVDIKDLKG</sequence>
<feature type="domain" description="Tyrosinase copper-binding" evidence="4">
    <location>
        <begin position="308"/>
        <end position="319"/>
    </location>
</feature>
<dbReference type="PROSITE" id="PS00497">
    <property type="entry name" value="TYROSINASE_1"/>
    <property type="match status" value="1"/>
</dbReference>
<evidence type="ECO:0000313" key="6">
    <source>
        <dbReference type="Proteomes" id="UP001174936"/>
    </source>
</evidence>
<dbReference type="GO" id="GO:0046872">
    <property type="term" value="F:metal ion binding"/>
    <property type="evidence" value="ECO:0007669"/>
    <property type="project" value="UniProtKB-KW"/>
</dbReference>
<dbReference type="PRINTS" id="PR00092">
    <property type="entry name" value="TYROSINASE"/>
</dbReference>